<dbReference type="GO" id="GO:0043190">
    <property type="term" value="C:ATP-binding cassette (ABC) transporter complex"/>
    <property type="evidence" value="ECO:0007669"/>
    <property type="project" value="InterPro"/>
</dbReference>
<protein>
    <submittedName>
        <fullName evidence="4">ABC transporter substrate-binding protein</fullName>
    </submittedName>
</protein>
<dbReference type="GO" id="GO:0030288">
    <property type="term" value="C:outer membrane-bounded periplasmic space"/>
    <property type="evidence" value="ECO:0007669"/>
    <property type="project" value="TreeGrafter"/>
</dbReference>
<dbReference type="RefSeq" id="WP_147785246.1">
    <property type="nucleotide sequence ID" value="NZ_VRMG01000024.1"/>
</dbReference>
<evidence type="ECO:0000313" key="5">
    <source>
        <dbReference type="Proteomes" id="UP000321379"/>
    </source>
</evidence>
<dbReference type="SUPFAM" id="SSF53850">
    <property type="entry name" value="Periplasmic binding protein-like II"/>
    <property type="match status" value="1"/>
</dbReference>
<sequence>MHPGRRTSLTALAVLSVAAVLATSACSMSVKGGSAPAANGSMLVGADNGSPTFEKNFNPYAPNKRVGTTYMYEPLEVINSLDGKETPFLATGHTAPDAKTVVFDIRTGVKWSDGKPFSASDVAFTFQLLKDHKELDLKGVWQRVDSVAVDGQKVTFTLKTDDVPAARVIEQTLIVPEHVWKSVKDPVKETNAKPVVTGPYVLGSFSPNQYTLAKNKNYWQADKVAADKLVLPAANTQLDVVNNGYDWAYSFMTEVDKTWVGANKQHNSYWFPPGGNVSLYPNLTKAPFNDVNFRQGLSWALDRSKIANNAEQGYVDAAGQSGLLLPNQKAALNTALPDGGAIAQNTQKALDFFAKAGFTKKGDTLVDASGKQLSFSITTANGYTDWLQGVKTVQGQLKAIGIDVKINQPQPAAYNQALQSGNYDLAMGSFGGTGSIYDDFNNLLNSQFAAPVGTPTTSNFERFSDPKVDQILAALKATSDPAEQKKLGDQLQTVVYDQVPAIAMFYGGLWGLFSDKQFTGWPSEKNPYASPMTWDSNPLLILTHLTKAGA</sequence>
<feature type="domain" description="Solute-binding protein family 5" evidence="3">
    <location>
        <begin position="86"/>
        <end position="442"/>
    </location>
</feature>
<name>A0A5C8UKQ1_9MICO</name>
<dbReference type="GO" id="GO:0042938">
    <property type="term" value="P:dipeptide transport"/>
    <property type="evidence" value="ECO:0007669"/>
    <property type="project" value="TreeGrafter"/>
</dbReference>
<accession>A0A5C8UKQ1</accession>
<dbReference type="PROSITE" id="PS51318">
    <property type="entry name" value="TAT"/>
    <property type="match status" value="1"/>
</dbReference>
<gene>
    <name evidence="4" type="ORF">FVP33_18865</name>
</gene>
<dbReference type="InterPro" id="IPR039424">
    <property type="entry name" value="SBP_5"/>
</dbReference>
<dbReference type="CDD" id="cd08509">
    <property type="entry name" value="PBP2_TmCBP_oligosaccharides_like"/>
    <property type="match status" value="1"/>
</dbReference>
<dbReference type="PROSITE" id="PS51257">
    <property type="entry name" value="PROKAR_LIPOPROTEIN"/>
    <property type="match status" value="1"/>
</dbReference>
<proteinExistence type="predicted"/>
<evidence type="ECO:0000259" key="3">
    <source>
        <dbReference type="Pfam" id="PF00496"/>
    </source>
</evidence>
<evidence type="ECO:0000256" key="1">
    <source>
        <dbReference type="ARBA" id="ARBA00022729"/>
    </source>
</evidence>
<dbReference type="InterPro" id="IPR030678">
    <property type="entry name" value="Peptide/Ni-bd"/>
</dbReference>
<dbReference type="PANTHER" id="PTHR30290:SF38">
    <property type="entry name" value="D,D-DIPEPTIDE-BINDING PERIPLASMIC PROTEIN DDPA-RELATED"/>
    <property type="match status" value="1"/>
</dbReference>
<keyword evidence="1 2" id="KW-0732">Signal</keyword>
<keyword evidence="5" id="KW-1185">Reference proteome</keyword>
<dbReference type="PIRSF" id="PIRSF002741">
    <property type="entry name" value="MppA"/>
    <property type="match status" value="1"/>
</dbReference>
<dbReference type="InterPro" id="IPR006311">
    <property type="entry name" value="TAT_signal"/>
</dbReference>
<reference evidence="4 5" key="1">
    <citation type="submission" date="2019-08" db="EMBL/GenBank/DDBJ databases">
        <title>Bacterial whole genome sequence for Glaciihabitans sp. CHu50b-6-2.</title>
        <authorList>
            <person name="Jin L."/>
        </authorList>
    </citation>
    <scope>NUCLEOTIDE SEQUENCE [LARGE SCALE GENOMIC DNA]</scope>
    <source>
        <strain evidence="4 5">CHu50b-6-2</strain>
    </source>
</reference>
<dbReference type="InterPro" id="IPR000914">
    <property type="entry name" value="SBP_5_dom"/>
</dbReference>
<evidence type="ECO:0000256" key="2">
    <source>
        <dbReference type="SAM" id="SignalP"/>
    </source>
</evidence>
<dbReference type="Pfam" id="PF00496">
    <property type="entry name" value="SBP_bac_5"/>
    <property type="match status" value="1"/>
</dbReference>
<feature type="signal peptide" evidence="2">
    <location>
        <begin position="1"/>
        <end position="22"/>
    </location>
</feature>
<organism evidence="4 5">
    <name type="scientific">Lacisediminihabitans profunda</name>
    <dbReference type="NCBI Taxonomy" id="2594790"/>
    <lineage>
        <taxon>Bacteria</taxon>
        <taxon>Bacillati</taxon>
        <taxon>Actinomycetota</taxon>
        <taxon>Actinomycetes</taxon>
        <taxon>Micrococcales</taxon>
        <taxon>Microbacteriaceae</taxon>
        <taxon>Lacisediminihabitans</taxon>
    </lineage>
</organism>
<dbReference type="Gene3D" id="3.10.105.10">
    <property type="entry name" value="Dipeptide-binding Protein, Domain 3"/>
    <property type="match status" value="1"/>
</dbReference>
<dbReference type="Gene3D" id="3.90.76.10">
    <property type="entry name" value="Dipeptide-binding Protein, Domain 1"/>
    <property type="match status" value="1"/>
</dbReference>
<dbReference type="GO" id="GO:1904680">
    <property type="term" value="F:peptide transmembrane transporter activity"/>
    <property type="evidence" value="ECO:0007669"/>
    <property type="project" value="TreeGrafter"/>
</dbReference>
<dbReference type="PANTHER" id="PTHR30290">
    <property type="entry name" value="PERIPLASMIC BINDING COMPONENT OF ABC TRANSPORTER"/>
    <property type="match status" value="1"/>
</dbReference>
<dbReference type="EMBL" id="VRMG01000024">
    <property type="protein sequence ID" value="TXN27751.1"/>
    <property type="molecule type" value="Genomic_DNA"/>
</dbReference>
<dbReference type="Proteomes" id="UP000321379">
    <property type="component" value="Unassembled WGS sequence"/>
</dbReference>
<evidence type="ECO:0000313" key="4">
    <source>
        <dbReference type="EMBL" id="TXN27751.1"/>
    </source>
</evidence>
<comment type="caution">
    <text evidence="4">The sequence shown here is derived from an EMBL/GenBank/DDBJ whole genome shotgun (WGS) entry which is preliminary data.</text>
</comment>
<dbReference type="Gene3D" id="3.40.190.10">
    <property type="entry name" value="Periplasmic binding protein-like II"/>
    <property type="match status" value="1"/>
</dbReference>
<feature type="chain" id="PRO_5039149839" evidence="2">
    <location>
        <begin position="23"/>
        <end position="550"/>
    </location>
</feature>
<dbReference type="AlphaFoldDB" id="A0A5C8UKQ1"/>